<organism evidence="3 4">
    <name type="scientific">Lutibacter aestuarii</name>
    <dbReference type="NCBI Taxonomy" id="861111"/>
    <lineage>
        <taxon>Bacteria</taxon>
        <taxon>Pseudomonadati</taxon>
        <taxon>Bacteroidota</taxon>
        <taxon>Flavobacteriia</taxon>
        <taxon>Flavobacteriales</taxon>
        <taxon>Flavobacteriaceae</taxon>
        <taxon>Lutibacter</taxon>
    </lineage>
</organism>
<evidence type="ECO:0000313" key="4">
    <source>
        <dbReference type="Proteomes" id="UP001597032"/>
    </source>
</evidence>
<keyword evidence="4" id="KW-1185">Reference proteome</keyword>
<sequence>MNTKKHSKANLENYSRLFTQLGLVLSLFVVYVLIQNKSYAKDFEDISGIERNFIDEQEQIVDINREQPKPEVKIVKKIIPEIIKKEDNDAEIDEFFFENIDPEAPVDITNLEDVKEAEEFDPNDEVDFVFLEEVPLYPGCKGTNEEKKACFANKIRKYINSKFNTDIASELGLSPGIQKIHTLFKIDQNGNVVDIQARAPYKKLQIEAVRVINLLPKMEPGKQQGRPVVVKYALPILFKIE</sequence>
<keyword evidence="1" id="KW-0812">Transmembrane</keyword>
<feature type="transmembrane region" description="Helical" evidence="1">
    <location>
        <begin position="17"/>
        <end position="34"/>
    </location>
</feature>
<dbReference type="Pfam" id="PF03544">
    <property type="entry name" value="TonB_C"/>
    <property type="match status" value="1"/>
</dbReference>
<dbReference type="InterPro" id="IPR037682">
    <property type="entry name" value="TonB_C"/>
</dbReference>
<dbReference type="EMBL" id="JBHTIC010000006">
    <property type="protein sequence ID" value="MFD0761768.1"/>
    <property type="molecule type" value="Genomic_DNA"/>
</dbReference>
<name>A0ABW2Z4R9_9FLAO</name>
<dbReference type="RefSeq" id="WP_386781936.1">
    <property type="nucleotide sequence ID" value="NZ_JBHTIC010000006.1"/>
</dbReference>
<dbReference type="Proteomes" id="UP001597032">
    <property type="component" value="Unassembled WGS sequence"/>
</dbReference>
<keyword evidence="1" id="KW-0472">Membrane</keyword>
<keyword evidence="1" id="KW-1133">Transmembrane helix</keyword>
<reference evidence="4" key="1">
    <citation type="journal article" date="2019" name="Int. J. Syst. Evol. Microbiol.">
        <title>The Global Catalogue of Microorganisms (GCM) 10K type strain sequencing project: providing services to taxonomists for standard genome sequencing and annotation.</title>
        <authorList>
            <consortium name="The Broad Institute Genomics Platform"/>
            <consortium name="The Broad Institute Genome Sequencing Center for Infectious Disease"/>
            <person name="Wu L."/>
            <person name="Ma J."/>
        </authorList>
    </citation>
    <scope>NUCLEOTIDE SEQUENCE [LARGE SCALE GENOMIC DNA]</scope>
    <source>
        <strain evidence="4">CCUG 60022</strain>
    </source>
</reference>
<evidence type="ECO:0000259" key="2">
    <source>
        <dbReference type="Pfam" id="PF03544"/>
    </source>
</evidence>
<feature type="domain" description="TonB C-terminal" evidence="2">
    <location>
        <begin position="182"/>
        <end position="240"/>
    </location>
</feature>
<proteinExistence type="predicted"/>
<gene>
    <name evidence="3" type="ORF">ACFQZW_06705</name>
</gene>
<evidence type="ECO:0000313" key="3">
    <source>
        <dbReference type="EMBL" id="MFD0761768.1"/>
    </source>
</evidence>
<dbReference type="SUPFAM" id="SSF74653">
    <property type="entry name" value="TolA/TonB C-terminal domain"/>
    <property type="match status" value="1"/>
</dbReference>
<protein>
    <submittedName>
        <fullName evidence="3">Energy transducer TonB</fullName>
    </submittedName>
</protein>
<dbReference type="Gene3D" id="3.30.1150.10">
    <property type="match status" value="1"/>
</dbReference>
<accession>A0ABW2Z4R9</accession>
<comment type="caution">
    <text evidence="3">The sequence shown here is derived from an EMBL/GenBank/DDBJ whole genome shotgun (WGS) entry which is preliminary data.</text>
</comment>
<evidence type="ECO:0000256" key="1">
    <source>
        <dbReference type="SAM" id="Phobius"/>
    </source>
</evidence>